<proteinExistence type="predicted"/>
<dbReference type="CDD" id="cd00085">
    <property type="entry name" value="HNHc"/>
    <property type="match status" value="1"/>
</dbReference>
<dbReference type="GO" id="GO:0004519">
    <property type="term" value="F:endonuclease activity"/>
    <property type="evidence" value="ECO:0007669"/>
    <property type="project" value="InterPro"/>
</dbReference>
<dbReference type="AlphaFoldDB" id="A0A2S6NL01"/>
<dbReference type="RefSeq" id="WP_104518066.1">
    <property type="nucleotide sequence ID" value="NZ_NHRY01000068.1"/>
</dbReference>
<dbReference type="GO" id="GO:0003676">
    <property type="term" value="F:nucleic acid binding"/>
    <property type="evidence" value="ECO:0007669"/>
    <property type="project" value="InterPro"/>
</dbReference>
<comment type="caution">
    <text evidence="2">The sequence shown here is derived from an EMBL/GenBank/DDBJ whole genome shotgun (WGS) entry which is preliminary data.</text>
</comment>
<dbReference type="InterPro" id="IPR041025">
    <property type="entry name" value="HNH_repeat"/>
</dbReference>
<evidence type="ECO:0000313" key="3">
    <source>
        <dbReference type="Proteomes" id="UP000239724"/>
    </source>
</evidence>
<keyword evidence="3" id="KW-1185">Reference proteome</keyword>
<evidence type="ECO:0000313" key="2">
    <source>
        <dbReference type="EMBL" id="PPQ35731.1"/>
    </source>
</evidence>
<evidence type="ECO:0000259" key="1">
    <source>
        <dbReference type="SMART" id="SM00507"/>
    </source>
</evidence>
<organism evidence="2 3">
    <name type="scientific">Rhodopila globiformis</name>
    <name type="common">Rhodopseudomonas globiformis</name>
    <dbReference type="NCBI Taxonomy" id="1071"/>
    <lineage>
        <taxon>Bacteria</taxon>
        <taxon>Pseudomonadati</taxon>
        <taxon>Pseudomonadota</taxon>
        <taxon>Alphaproteobacteria</taxon>
        <taxon>Acetobacterales</taxon>
        <taxon>Acetobacteraceae</taxon>
        <taxon>Rhodopila</taxon>
    </lineage>
</organism>
<dbReference type="Pfam" id="PF18780">
    <property type="entry name" value="HNH_repeat"/>
    <property type="match status" value="2"/>
</dbReference>
<protein>
    <recommendedName>
        <fullName evidence="1">HNH nuclease domain-containing protein</fullName>
    </recommendedName>
</protein>
<dbReference type="EMBL" id="NHRY01000068">
    <property type="protein sequence ID" value="PPQ35731.1"/>
    <property type="molecule type" value="Genomic_DNA"/>
</dbReference>
<dbReference type="InterPro" id="IPR002711">
    <property type="entry name" value="HNH"/>
</dbReference>
<gene>
    <name evidence="2" type="ORF">CCS01_06630</name>
</gene>
<dbReference type="SMART" id="SM00507">
    <property type="entry name" value="HNHc"/>
    <property type="match status" value="1"/>
</dbReference>
<dbReference type="Proteomes" id="UP000239724">
    <property type="component" value="Unassembled WGS sequence"/>
</dbReference>
<feature type="domain" description="HNH nuclease" evidence="1">
    <location>
        <begin position="158"/>
        <end position="214"/>
    </location>
</feature>
<dbReference type="GO" id="GO:0008270">
    <property type="term" value="F:zinc ion binding"/>
    <property type="evidence" value="ECO:0007669"/>
    <property type="project" value="InterPro"/>
</dbReference>
<reference evidence="2 3" key="1">
    <citation type="journal article" date="2018" name="Arch. Microbiol.">
        <title>New insights into the metabolic potential of the phototrophic purple bacterium Rhodopila globiformis DSM 161(T) from its draft genome sequence and evidence for a vanadium-dependent nitrogenase.</title>
        <authorList>
            <person name="Imhoff J.F."/>
            <person name="Rahn T."/>
            <person name="Kunzel S."/>
            <person name="Neulinger S.C."/>
        </authorList>
    </citation>
    <scope>NUCLEOTIDE SEQUENCE [LARGE SCALE GENOMIC DNA]</scope>
    <source>
        <strain evidence="2 3">DSM 161</strain>
    </source>
</reference>
<dbReference type="OrthoDB" id="4419620at2"/>
<dbReference type="Pfam" id="PF01844">
    <property type="entry name" value="HNH"/>
    <property type="match status" value="1"/>
</dbReference>
<name>A0A2S6NL01_RHOGL</name>
<dbReference type="Gene3D" id="1.10.30.50">
    <property type="match status" value="1"/>
</dbReference>
<dbReference type="InterPro" id="IPR003615">
    <property type="entry name" value="HNH_nuc"/>
</dbReference>
<accession>A0A2S6NL01</accession>
<sequence length="220" mass="24687">MNDSKFKLERVQGAPVSDQELLADMQRAAQLAGADVLSQRLYTEFGQYDPRTASRRFGSWNKAVVAAGLQIANEINISDDRLFENIMLLWEHYGRQPRRAELASPPSRISCGAYRRRFASWMDALTQFVAYANAQDARPPDQMEARTGHRTSRDPSLRMRFRVLKRDNFSCRACGATPALTPGLSLHVDHINAWSLGGETIDDNLQTLCEPCNLGKSNAL</sequence>